<dbReference type="Proteomes" id="UP001287286">
    <property type="component" value="Unassembled WGS sequence"/>
</dbReference>
<reference evidence="2 3" key="1">
    <citation type="journal article" date="2024" name="Microbiol. Resour. Announc.">
        <title>Genome annotations for the ascomycete fungi Trichoderma harzianum, Trichoderma aggressivum, and Purpureocillium lilacinum.</title>
        <authorList>
            <person name="Beijen E.P.W."/>
            <person name="Ohm R.A."/>
        </authorList>
    </citation>
    <scope>NUCLEOTIDE SEQUENCE [LARGE SCALE GENOMIC DNA]</scope>
    <source>
        <strain evidence="2 3">CBS 150709</strain>
    </source>
</reference>
<keyword evidence="3" id="KW-1185">Reference proteome</keyword>
<name>A0ABR0BF82_PURLI</name>
<gene>
    <name evidence="2" type="ORF">Purlil1_13037</name>
</gene>
<feature type="region of interest" description="Disordered" evidence="1">
    <location>
        <begin position="1"/>
        <end position="22"/>
    </location>
</feature>
<evidence type="ECO:0000256" key="1">
    <source>
        <dbReference type="SAM" id="MobiDB-lite"/>
    </source>
</evidence>
<comment type="caution">
    <text evidence="2">The sequence shown here is derived from an EMBL/GenBank/DDBJ whole genome shotgun (WGS) entry which is preliminary data.</text>
</comment>
<accession>A0ABR0BF82</accession>
<evidence type="ECO:0000313" key="3">
    <source>
        <dbReference type="Proteomes" id="UP001287286"/>
    </source>
</evidence>
<sequence>MLQHVPGATNYGVSRRSEPPGIHAKPNWRRRLCRLAEAEAAPGCRVYELWVPYGHEVVGVIRLFLSDQAIYGLDRSFTRASQQEGRPRLGASTTSAGYSTPTILHRRDLVGSSPRERLCSDHEALGHRSKYHATGSGSEACHLLTAQHARLDDGREACNEPARFGSVSAAGRQYAVIYFDGREFPHHSAVAWITADGLHELNANDTSIHNLVERRSQVLKYREDRRASRATSRVLMLVPTCGSAQNSSSGCTVDQATPRGIINAVGGPRTTRKDVSLARTDDAGDVNMELHGGGSLTEASNTQPRPPSTDHGAQMELTSIIQQLNTSSSAREYRGTCWMSVAGIEPNPTHIDPTVDALQPTRCESHGRQMSDRQWAASHKIEDQVDKLLGLERRAQAQSRADPGDVAGTLRLEQHRCHTSGIAMQRPSGALGEQAAAFSGRCQPLAPIRELPSQISSPPKDSWPATNDISVRLGPLRAYLGQLTEQFPQTPGTVTAKSARSTNDNRPAGSAPPGTISNVPLPTSIHSLPSIRARPAPHSAVNKHNGRPVGLPDSLVQILTRATGEDNPTLGSCKDSSGMYYCPLCQPSRRRWKGHTWFTRHLLGWHSH</sequence>
<dbReference type="EMBL" id="JAWRVI010000159">
    <property type="protein sequence ID" value="KAK4073348.1"/>
    <property type="molecule type" value="Genomic_DNA"/>
</dbReference>
<protein>
    <submittedName>
        <fullName evidence="2">Uncharacterized protein</fullName>
    </submittedName>
</protein>
<proteinExistence type="predicted"/>
<evidence type="ECO:0000313" key="2">
    <source>
        <dbReference type="EMBL" id="KAK4073348.1"/>
    </source>
</evidence>
<feature type="compositionally biased region" description="Polar residues" evidence="1">
    <location>
        <begin position="489"/>
        <end position="505"/>
    </location>
</feature>
<feature type="region of interest" description="Disordered" evidence="1">
    <location>
        <begin position="489"/>
        <end position="521"/>
    </location>
</feature>
<feature type="region of interest" description="Disordered" evidence="1">
    <location>
        <begin position="281"/>
        <end position="312"/>
    </location>
</feature>
<organism evidence="2 3">
    <name type="scientific">Purpureocillium lilacinum</name>
    <name type="common">Paecilomyces lilacinus</name>
    <dbReference type="NCBI Taxonomy" id="33203"/>
    <lineage>
        <taxon>Eukaryota</taxon>
        <taxon>Fungi</taxon>
        <taxon>Dikarya</taxon>
        <taxon>Ascomycota</taxon>
        <taxon>Pezizomycotina</taxon>
        <taxon>Sordariomycetes</taxon>
        <taxon>Hypocreomycetidae</taxon>
        <taxon>Hypocreales</taxon>
        <taxon>Ophiocordycipitaceae</taxon>
        <taxon>Purpureocillium</taxon>
    </lineage>
</organism>